<dbReference type="InterPro" id="IPR036770">
    <property type="entry name" value="Ankyrin_rpt-contain_sf"/>
</dbReference>
<evidence type="ECO:0000256" key="1">
    <source>
        <dbReference type="ARBA" id="ARBA00022737"/>
    </source>
</evidence>
<dbReference type="InterPro" id="IPR010730">
    <property type="entry name" value="HET"/>
</dbReference>
<evidence type="ECO:0000256" key="4">
    <source>
        <dbReference type="SAM" id="MobiDB-lite"/>
    </source>
</evidence>
<dbReference type="PROSITE" id="PS50297">
    <property type="entry name" value="ANK_REP_REGION"/>
    <property type="match status" value="8"/>
</dbReference>
<feature type="repeat" description="ANK" evidence="3">
    <location>
        <begin position="1072"/>
        <end position="1104"/>
    </location>
</feature>
<keyword evidence="7" id="KW-1185">Reference proteome</keyword>
<feature type="repeat" description="ANK" evidence="3">
    <location>
        <begin position="973"/>
        <end position="1005"/>
    </location>
</feature>
<dbReference type="SUPFAM" id="SSF48403">
    <property type="entry name" value="Ankyrin repeat"/>
    <property type="match status" value="2"/>
</dbReference>
<protein>
    <recommendedName>
        <fullName evidence="5">Heterokaryon incompatibility domain-containing protein</fullName>
    </recommendedName>
</protein>
<proteinExistence type="predicted"/>
<comment type="caution">
    <text evidence="6">The sequence shown here is derived from an EMBL/GenBank/DDBJ whole genome shotgun (WGS) entry which is preliminary data.</text>
</comment>
<organism evidence="6 7">
    <name type="scientific">Colletotrichum karsti</name>
    <dbReference type="NCBI Taxonomy" id="1095194"/>
    <lineage>
        <taxon>Eukaryota</taxon>
        <taxon>Fungi</taxon>
        <taxon>Dikarya</taxon>
        <taxon>Ascomycota</taxon>
        <taxon>Pezizomycotina</taxon>
        <taxon>Sordariomycetes</taxon>
        <taxon>Hypocreomycetidae</taxon>
        <taxon>Glomerellales</taxon>
        <taxon>Glomerellaceae</taxon>
        <taxon>Colletotrichum</taxon>
        <taxon>Colletotrichum boninense species complex</taxon>
    </lineage>
</organism>
<dbReference type="PROSITE" id="PS50088">
    <property type="entry name" value="ANK_REPEAT"/>
    <property type="match status" value="10"/>
</dbReference>
<gene>
    <name evidence="6" type="ORF">CkaCkLH20_07396</name>
</gene>
<name>A0A9P6LJP4_9PEZI</name>
<reference evidence="6" key="2">
    <citation type="submission" date="2020-11" db="EMBL/GenBank/DDBJ databases">
        <title>Whole genome sequencing of Colletotrichum sp.</title>
        <authorList>
            <person name="Li H."/>
        </authorList>
    </citation>
    <scope>NUCLEOTIDE SEQUENCE</scope>
    <source>
        <strain evidence="6">CkLH20</strain>
    </source>
</reference>
<dbReference type="Pfam" id="PF12796">
    <property type="entry name" value="Ank_2"/>
    <property type="match status" value="3"/>
</dbReference>
<dbReference type="SMART" id="SM00248">
    <property type="entry name" value="ANK"/>
    <property type="match status" value="13"/>
</dbReference>
<feature type="repeat" description="ANK" evidence="3">
    <location>
        <begin position="940"/>
        <end position="972"/>
    </location>
</feature>
<feature type="repeat" description="ANK" evidence="3">
    <location>
        <begin position="872"/>
        <end position="904"/>
    </location>
</feature>
<feature type="repeat" description="ANK" evidence="3">
    <location>
        <begin position="905"/>
        <end position="937"/>
    </location>
</feature>
<evidence type="ECO:0000256" key="2">
    <source>
        <dbReference type="ARBA" id="ARBA00023043"/>
    </source>
</evidence>
<dbReference type="RefSeq" id="XP_038744591.1">
    <property type="nucleotide sequence ID" value="XM_038890113.1"/>
</dbReference>
<dbReference type="PANTHER" id="PTHR24188">
    <property type="entry name" value="ANKYRIN REPEAT PROTEIN"/>
    <property type="match status" value="1"/>
</dbReference>
<dbReference type="Pfam" id="PF06985">
    <property type="entry name" value="HET"/>
    <property type="match status" value="1"/>
</dbReference>
<evidence type="ECO:0000313" key="6">
    <source>
        <dbReference type="EMBL" id="KAF9875130.1"/>
    </source>
</evidence>
<feature type="repeat" description="ANK" evidence="3">
    <location>
        <begin position="774"/>
        <end position="806"/>
    </location>
</feature>
<keyword evidence="1" id="KW-0677">Repeat</keyword>
<reference evidence="6" key="1">
    <citation type="submission" date="2020-03" db="EMBL/GenBank/DDBJ databases">
        <authorList>
            <person name="He L."/>
        </authorList>
    </citation>
    <scope>NUCLEOTIDE SEQUENCE</scope>
    <source>
        <strain evidence="6">CkLH20</strain>
    </source>
</reference>
<feature type="region of interest" description="Disordered" evidence="4">
    <location>
        <begin position="597"/>
        <end position="617"/>
    </location>
</feature>
<evidence type="ECO:0000256" key="3">
    <source>
        <dbReference type="PROSITE-ProRule" id="PRU00023"/>
    </source>
</evidence>
<feature type="repeat" description="ANK" evidence="3">
    <location>
        <begin position="806"/>
        <end position="838"/>
    </location>
</feature>
<feature type="domain" description="Heterokaryon incompatibility" evidence="5">
    <location>
        <begin position="23"/>
        <end position="116"/>
    </location>
</feature>
<keyword evidence="2 3" id="KW-0040">ANK repeat</keyword>
<dbReference type="EMBL" id="JAATWM020000023">
    <property type="protein sequence ID" value="KAF9875130.1"/>
    <property type="molecule type" value="Genomic_DNA"/>
</dbReference>
<feature type="repeat" description="ANK" evidence="3">
    <location>
        <begin position="1039"/>
        <end position="1071"/>
    </location>
</feature>
<accession>A0A9P6LJP4</accession>
<dbReference type="InterPro" id="IPR002110">
    <property type="entry name" value="Ankyrin_rpt"/>
</dbReference>
<dbReference type="GeneID" id="62163187"/>
<dbReference type="AlphaFoldDB" id="A0A9P6LJP4"/>
<dbReference type="OrthoDB" id="194358at2759"/>
<feature type="repeat" description="ANK" evidence="3">
    <location>
        <begin position="1006"/>
        <end position="1038"/>
    </location>
</feature>
<feature type="repeat" description="ANK" evidence="3">
    <location>
        <begin position="708"/>
        <end position="740"/>
    </location>
</feature>
<evidence type="ECO:0000259" key="5">
    <source>
        <dbReference type="Pfam" id="PF06985"/>
    </source>
</evidence>
<sequence>MRLINVKTRRLEQFHVADHVPPYAILSHTWGADGDEISFSDIEHGPPDKEGPGRIKFDGCCRQAEKDNLEYAWIDTCCINKDSSTELEEAINSMFRWYRKAELCYAFLADVASEDEGEFRSSRWFERGWTLQELLAPKVVEFYSQSWGPLGSKTDRSSAIEQITGIPVAFLTGTELHFASVAQRMSWASKRKTTKTEDLAYCLLGIFNISMKMLYGEEERAFLRLQEEILGNSELADDSILAWDLRIDSDERPETPSKTSFGGILAESPARFANCGNITYRENPTRTIEIARVHGHLGLRLILLLNKTETQTFGLLNCSYTCDGERVIGIPLCFAARGETADEYMRPANHRAVLFSEPQPDTPRRLISVPMRPPSQKLPSKHRRFGFKIQDQIGDGLQLSDVEPHGRWERETSFIITGVDLQQDSTQRTWLRYRQTVKQAQDTRARDFVVMLELKVKDSRPSADCHLMTASAQTSLSAIATSALETTPYTFGNRDASNGSYNLRANVSDGVLETHEIFSLTITSMPGPPAFTVDLTTELTRLDRHVNLLQSIQEANRIVPRIEALVAPVQEKRKEVDELQAELKKVRQQLKRLEDQKRQLSQKLNQSTKHLDGLKKEDKSLRRRRDELYSDISTPELSAMFGNESAPRWHSAIVNEIADRLPKTDDATINEIKSKPQRVLMQAIATGHKPAVKFLITRVGNLDFTDTRGRGVLSRAVIRGSVTMLKWLLSEGAKVNATDSQGLTALSQAALGDAEGEAKTLLDHNARIEHRDSDSRTPAIIAAQEDSCKVLTLLLKRGAKIEAKRKGHTPLSTAVTFGSMNAARVLVAEGADIHATDQGGWTLLNQAVRRLKFEFVEFLLDERALIEAGGRDGWTPLLEACGTNSERMVKLLLDRGANIEAPSSKAWTPITYAISRGYDQIVEILLERGANIEAPTASSKKWTPLTYATFREKEKIVEILLQRDAKIDSTNAAKQTSLCIAAGNGSHRIAQLLVEKGANIEFRDELGRTPLILAAETSHGRMAYWLVGLGAQVDARNKAGETALFYAARAESLDILRTLSDKKADINAKAKNGQTALYMAVQRGNKAAVQDLLKRKADILLADQNGQTPLQYARGVSEDRGDISEILELLQDAEQKLEQRRARSLSPRQRNRELEVRDERLGEAPTQLRVDSITKWLS</sequence>
<dbReference type="Gene3D" id="1.25.40.20">
    <property type="entry name" value="Ankyrin repeat-containing domain"/>
    <property type="match status" value="2"/>
</dbReference>
<feature type="compositionally biased region" description="Polar residues" evidence="4">
    <location>
        <begin position="599"/>
        <end position="608"/>
    </location>
</feature>
<evidence type="ECO:0000313" key="7">
    <source>
        <dbReference type="Proteomes" id="UP000781932"/>
    </source>
</evidence>
<dbReference type="Pfam" id="PF00023">
    <property type="entry name" value="Ank"/>
    <property type="match status" value="2"/>
</dbReference>
<dbReference type="PANTHER" id="PTHR24188:SF29">
    <property type="entry name" value="GH09064P"/>
    <property type="match status" value="1"/>
</dbReference>
<dbReference type="Proteomes" id="UP000781932">
    <property type="component" value="Unassembled WGS sequence"/>
</dbReference>